<evidence type="ECO:0000256" key="7">
    <source>
        <dbReference type="ARBA" id="ARBA00023069"/>
    </source>
</evidence>
<keyword evidence="12" id="KW-0175">Coiled coil</keyword>
<comment type="subcellular location">
    <subcellularLocation>
        <location evidence="2">Cytoplasm</location>
        <location evidence="2">Cytoskeleton</location>
        <location evidence="2">Flagellum axoneme</location>
    </subcellularLocation>
</comment>
<evidence type="ECO:0000256" key="10">
    <source>
        <dbReference type="ARBA" id="ARBA00032180"/>
    </source>
</evidence>
<evidence type="ECO:0000256" key="5">
    <source>
        <dbReference type="ARBA" id="ARBA00022490"/>
    </source>
</evidence>
<evidence type="ECO:0000256" key="11">
    <source>
        <dbReference type="ARBA" id="ARBA00046836"/>
    </source>
</evidence>
<dbReference type="Gene3D" id="1.20.5.190">
    <property type="match status" value="1"/>
</dbReference>
<sequence length="443" mass="52089">MAFPVKKASASSDSDERFRRSSILPSLPLLASAPSIQKLSLKHLPTIDSKRFMHVLDNTVTRVLLVSSFPQICSNVQEYSLLLGRNATVLFETYGPICKAYDEQCAHSKHRPRITEPETNDVHRTSFVTFDEGQSLVSDGITQTARTKGSIALRLFEVTRLLLREMLANPLAISALIRHREQWNIEPSFNCRRLAIQLVHLRSLTRNDLLTTPKARAKRDDFLERLRRRDLEQRKTIEELTSQYKALQETQRLQLIERMERVREIQAKIRDIQEQTQNQLRELKQQHDNERRVAKQKHHQMMREQEACLQQAAQHLTWLTKHNMDHERHIRMEKWKVEDTIAATLSKTDTELFEMQAEYDELEEEDQKVKAACDELMRKLEPLKVRADAVLEEKRLEAERQAAELEEQENMIRAATTIQSLWRSWKARRQIRAERRKKKGRKH</sequence>
<dbReference type="CDD" id="cd23767">
    <property type="entry name" value="IQCD"/>
    <property type="match status" value="1"/>
</dbReference>
<evidence type="ECO:0000256" key="1">
    <source>
        <dbReference type="ARBA" id="ARBA00003029"/>
    </source>
</evidence>
<accession>A0A1S8XA40</accession>
<dbReference type="Proteomes" id="UP000243686">
    <property type="component" value="Unassembled WGS sequence"/>
</dbReference>
<evidence type="ECO:0000256" key="4">
    <source>
        <dbReference type="ARBA" id="ARBA00021752"/>
    </source>
</evidence>
<dbReference type="InterPro" id="IPR000048">
    <property type="entry name" value="IQ_motif_EF-hand-BS"/>
</dbReference>
<keyword evidence="8" id="KW-0206">Cytoskeleton</keyword>
<keyword evidence="7" id="KW-0969">Cilium</keyword>
<protein>
    <recommendedName>
        <fullName evidence="4">Dynein regulatory complex protein 10</fullName>
    </recommendedName>
    <alternativeName>
        <fullName evidence="10">IQ domain-containing protein D</fullName>
    </alternativeName>
</protein>
<evidence type="ECO:0000313" key="13">
    <source>
        <dbReference type="EMBL" id="OON23293.1"/>
    </source>
</evidence>
<keyword evidence="5" id="KW-0963">Cytoplasm</keyword>
<comment type="similarity">
    <text evidence="3">Belongs to the DRC10 family.</text>
</comment>
<feature type="coiled-coil region" evidence="12">
    <location>
        <begin position="345"/>
        <end position="418"/>
    </location>
</feature>
<dbReference type="Pfam" id="PF00612">
    <property type="entry name" value="IQ"/>
    <property type="match status" value="1"/>
</dbReference>
<organism evidence="13 14">
    <name type="scientific">Opisthorchis viverrini</name>
    <name type="common">Southeast Asian liver fluke</name>
    <dbReference type="NCBI Taxonomy" id="6198"/>
    <lineage>
        <taxon>Eukaryota</taxon>
        <taxon>Metazoa</taxon>
        <taxon>Spiralia</taxon>
        <taxon>Lophotrochozoa</taxon>
        <taxon>Platyhelminthes</taxon>
        <taxon>Trematoda</taxon>
        <taxon>Digenea</taxon>
        <taxon>Opisthorchiida</taxon>
        <taxon>Opisthorchiata</taxon>
        <taxon>Opisthorchiidae</taxon>
        <taxon>Opisthorchis</taxon>
    </lineage>
</organism>
<dbReference type="PROSITE" id="PS50096">
    <property type="entry name" value="IQ"/>
    <property type="match status" value="1"/>
</dbReference>
<gene>
    <name evidence="13" type="ORF">X801_00798</name>
</gene>
<evidence type="ECO:0000256" key="2">
    <source>
        <dbReference type="ARBA" id="ARBA00004611"/>
    </source>
</evidence>
<keyword evidence="9" id="KW-0966">Cell projection</keyword>
<evidence type="ECO:0000256" key="8">
    <source>
        <dbReference type="ARBA" id="ARBA00023212"/>
    </source>
</evidence>
<keyword evidence="6" id="KW-0282">Flagellum</keyword>
<comment type="subunit">
    <text evidence="11">Component of the nexin-dynein regulatory complex (N-DRC). Interacts with CFAP52.</text>
</comment>
<feature type="coiled-coil region" evidence="12">
    <location>
        <begin position="223"/>
        <end position="300"/>
    </location>
</feature>
<keyword evidence="14" id="KW-1185">Reference proteome</keyword>
<evidence type="ECO:0000313" key="14">
    <source>
        <dbReference type="Proteomes" id="UP000243686"/>
    </source>
</evidence>
<proteinExistence type="inferred from homology"/>
<reference evidence="13 14" key="1">
    <citation type="submission" date="2015-03" db="EMBL/GenBank/DDBJ databases">
        <title>Draft genome of the nematode, Opisthorchis viverrini.</title>
        <authorList>
            <person name="Mitreva M."/>
        </authorList>
    </citation>
    <scope>NUCLEOTIDE SEQUENCE [LARGE SCALE GENOMIC DNA]</scope>
    <source>
        <strain evidence="13">Khon Kaen</strain>
    </source>
</reference>
<dbReference type="PANTHER" id="PTHR31598">
    <property type="entry name" value="IQ DOMAIN-CONTAINING PROTEIN D"/>
    <property type="match status" value="1"/>
</dbReference>
<evidence type="ECO:0000256" key="12">
    <source>
        <dbReference type="SAM" id="Coils"/>
    </source>
</evidence>
<comment type="function">
    <text evidence="1">Component of the nexin-dynein regulatory complex (N-DRC), a key regulator of ciliary/flagellar motility which maintains the alignment and integrity of the distal axoneme and regulates microtubule sliding in motile axonemes.</text>
</comment>
<dbReference type="PANTHER" id="PTHR31598:SF1">
    <property type="entry name" value="DYNEIN REGULATORY COMPLEX PROTEIN 10"/>
    <property type="match status" value="1"/>
</dbReference>
<dbReference type="InterPro" id="IPR042815">
    <property type="entry name" value="DRC10"/>
</dbReference>
<dbReference type="EMBL" id="KV891570">
    <property type="protein sequence ID" value="OON23293.1"/>
    <property type="molecule type" value="Genomic_DNA"/>
</dbReference>
<evidence type="ECO:0000256" key="9">
    <source>
        <dbReference type="ARBA" id="ARBA00023273"/>
    </source>
</evidence>
<name>A0A1S8XA40_OPIVI</name>
<evidence type="ECO:0000256" key="6">
    <source>
        <dbReference type="ARBA" id="ARBA00022846"/>
    </source>
</evidence>
<dbReference type="AlphaFoldDB" id="A0A1S8XA40"/>
<evidence type="ECO:0000256" key="3">
    <source>
        <dbReference type="ARBA" id="ARBA00009071"/>
    </source>
</evidence>